<dbReference type="Proteomes" id="UP001152646">
    <property type="component" value="Unassembled WGS sequence"/>
</dbReference>
<evidence type="ECO:0000313" key="3">
    <source>
        <dbReference type="EMBL" id="CAG8367130.1"/>
    </source>
</evidence>
<dbReference type="PANTHER" id="PTHR38790">
    <property type="entry name" value="2EXR DOMAIN-CONTAINING PROTEIN-RELATED"/>
    <property type="match status" value="1"/>
</dbReference>
<comment type="caution">
    <text evidence="3">The sequence shown here is derived from an EMBL/GenBank/DDBJ whole genome shotgun (WGS) entry which is preliminary data.</text>
</comment>
<feature type="region of interest" description="Disordered" evidence="1">
    <location>
        <begin position="27"/>
        <end position="66"/>
    </location>
</feature>
<dbReference type="EMBL" id="CAJVPA010000177">
    <property type="protein sequence ID" value="CAG8367130.1"/>
    <property type="molecule type" value="Genomic_DNA"/>
</dbReference>
<evidence type="ECO:0000259" key="2">
    <source>
        <dbReference type="Pfam" id="PF24864"/>
    </source>
</evidence>
<dbReference type="InterPro" id="IPR056632">
    <property type="entry name" value="DUF7730"/>
</dbReference>
<dbReference type="PANTHER" id="PTHR38790:SF9">
    <property type="entry name" value="F-BOX DOMAIN-CONTAINING PROTEIN"/>
    <property type="match status" value="1"/>
</dbReference>
<proteinExistence type="predicted"/>
<dbReference type="Pfam" id="PF24864">
    <property type="entry name" value="DUF7730"/>
    <property type="match status" value="1"/>
</dbReference>
<reference evidence="3" key="1">
    <citation type="submission" date="2021-07" db="EMBL/GenBank/DDBJ databases">
        <authorList>
            <person name="Branca A.L. A."/>
        </authorList>
    </citation>
    <scope>NUCLEOTIDE SEQUENCE</scope>
</reference>
<sequence length="377" mass="42409">MVRMKPGVFSWDDVLAQRYHGKQRLNNLTNTGMSTATLTRHTKQKGNKPPPLPRRSKQVEASLPQSQSRLLGRLSPELRLMIWGYVLGGQRIHIIQRSGKRLGHLLCPCSPYQESKVSNKQYQRRRSDHLCDICHGTGIPQPAKEGEFARSRNKVMLLGLALTCRQIYHESIALLYSLPTFEFSNPWSLPYLHPTIPRQHWESIRTVELRWSFPGHWLPSKDSVRAVYVSAGQMQWQETCQSLTQMNGLRSFTLALESTWFSESAGKLVGFLDPLKGLAVRSVNTSTFSGTERSPGKVNGSGESYGFVGESVSTRSSEDASPGFRSLSETSAVSGYTTGALAMGWELRLHGQSYYPHELRKIGDDLRQRGIDCWISV</sequence>
<dbReference type="AlphaFoldDB" id="A0A9W4J1R4"/>
<protein>
    <recommendedName>
        <fullName evidence="2">DUF7730 domain-containing protein</fullName>
    </recommendedName>
</protein>
<accession>A0A9W4J1R4</accession>
<feature type="compositionally biased region" description="Polar residues" evidence="1">
    <location>
        <begin position="27"/>
        <end position="39"/>
    </location>
</feature>
<evidence type="ECO:0000313" key="4">
    <source>
        <dbReference type="Proteomes" id="UP001152646"/>
    </source>
</evidence>
<organism evidence="3 4">
    <name type="scientific">Penicillium salamii</name>
    <dbReference type="NCBI Taxonomy" id="1612424"/>
    <lineage>
        <taxon>Eukaryota</taxon>
        <taxon>Fungi</taxon>
        <taxon>Dikarya</taxon>
        <taxon>Ascomycota</taxon>
        <taxon>Pezizomycotina</taxon>
        <taxon>Eurotiomycetes</taxon>
        <taxon>Eurotiomycetidae</taxon>
        <taxon>Eurotiales</taxon>
        <taxon>Aspergillaceae</taxon>
        <taxon>Penicillium</taxon>
    </lineage>
</organism>
<gene>
    <name evidence="3" type="ORF">PSALAMII_LOCUS4510</name>
</gene>
<dbReference type="OrthoDB" id="4757095at2759"/>
<name>A0A9W4J1R4_9EURO</name>
<evidence type="ECO:0000256" key="1">
    <source>
        <dbReference type="SAM" id="MobiDB-lite"/>
    </source>
</evidence>
<feature type="domain" description="DUF7730" evidence="2">
    <location>
        <begin position="64"/>
        <end position="278"/>
    </location>
</feature>